<feature type="compositionally biased region" description="Low complexity" evidence="12">
    <location>
        <begin position="78"/>
        <end position="111"/>
    </location>
</feature>
<gene>
    <name evidence="13" type="ORF">PG991_005285</name>
</gene>
<keyword evidence="8 10" id="KW-0472">Membrane</keyword>
<reference evidence="13 14" key="1">
    <citation type="submission" date="2023-01" db="EMBL/GenBank/DDBJ databases">
        <title>Analysis of 21 Apiospora genomes using comparative genomics revels a genus with tremendous synthesis potential of carbohydrate active enzymes and secondary metabolites.</title>
        <authorList>
            <person name="Sorensen T."/>
        </authorList>
    </citation>
    <scope>NUCLEOTIDE SEQUENCE [LARGE SCALE GENOMIC DNA]</scope>
    <source>
        <strain evidence="13 14">CBS 20057</strain>
    </source>
</reference>
<keyword evidence="2 10" id="KW-0812">Transmembrane</keyword>
<evidence type="ECO:0000256" key="12">
    <source>
        <dbReference type="SAM" id="MobiDB-lite"/>
    </source>
</evidence>
<dbReference type="PANTHER" id="PTHR31961:SF3">
    <property type="entry name" value="SENSITIVE TO HIGH EXPRESSION PROTEIN 9, MITOCHONDRIAL"/>
    <property type="match status" value="1"/>
</dbReference>
<evidence type="ECO:0000256" key="7">
    <source>
        <dbReference type="ARBA" id="ARBA00023128"/>
    </source>
</evidence>
<feature type="transmembrane region" description="Helical" evidence="10">
    <location>
        <begin position="445"/>
        <end position="465"/>
    </location>
</feature>
<keyword evidence="3 10" id="KW-0999">Mitochondrion inner membrane</keyword>
<comment type="caution">
    <text evidence="13">The sequence shown here is derived from an EMBL/GenBank/DDBJ whole genome shotgun (WGS) entry which is preliminary data.</text>
</comment>
<feature type="compositionally biased region" description="Low complexity" evidence="12">
    <location>
        <begin position="118"/>
        <end position="132"/>
    </location>
</feature>
<feature type="region of interest" description="Disordered" evidence="12">
    <location>
        <begin position="51"/>
        <end position="148"/>
    </location>
</feature>
<comment type="function">
    <text evidence="9">Required for the maintenance of the structure of the mitochondrial inner membrane. Involved in mitochondrial morphology. Causes growth arrest when highly overexpressed.</text>
</comment>
<proteinExistence type="inferred from homology"/>
<protein>
    <recommendedName>
        <fullName evidence="10">Sensitive to high expression protein 9, mitochondrial</fullName>
    </recommendedName>
</protein>
<dbReference type="Proteomes" id="UP001396898">
    <property type="component" value="Unassembled WGS sequence"/>
</dbReference>
<keyword evidence="7 10" id="KW-0496">Mitochondrion</keyword>
<keyword evidence="6 11" id="KW-0175">Coiled coil</keyword>
<feature type="compositionally biased region" description="Low complexity" evidence="12">
    <location>
        <begin position="368"/>
        <end position="388"/>
    </location>
</feature>
<dbReference type="PANTHER" id="PTHR31961">
    <property type="entry name" value="SENSITIVE TO HIGH EXPRESSION PROTEIN 9, MITOCHONDRIAL"/>
    <property type="match status" value="1"/>
</dbReference>
<evidence type="ECO:0000256" key="3">
    <source>
        <dbReference type="ARBA" id="ARBA00022792"/>
    </source>
</evidence>
<keyword evidence="5 10" id="KW-1133">Transmembrane helix</keyword>
<comment type="subcellular location">
    <subcellularLocation>
        <location evidence="10">Mitochondrion inner membrane</location>
        <topology evidence="10">Multi-pass membrane protein</topology>
    </subcellularLocation>
</comment>
<organism evidence="13 14">
    <name type="scientific">Apiospora marii</name>
    <dbReference type="NCBI Taxonomy" id="335849"/>
    <lineage>
        <taxon>Eukaryota</taxon>
        <taxon>Fungi</taxon>
        <taxon>Dikarya</taxon>
        <taxon>Ascomycota</taxon>
        <taxon>Pezizomycotina</taxon>
        <taxon>Sordariomycetes</taxon>
        <taxon>Xylariomycetidae</taxon>
        <taxon>Amphisphaeriales</taxon>
        <taxon>Apiosporaceae</taxon>
        <taxon>Apiospora</taxon>
    </lineage>
</organism>
<sequence>MSPPRVWRPILGMSTRLLHEQSPTLSAVSTSRTLKLVADGGYSFNSKYKSQLRGFSSRPPSDSGTPPDFSHLDPSNVSKSPQPRTASSSSSDSPSSSPSSNSPESAANSGSISKDGTASLKSASSQQAPASSDITTDPSLPSQSTTASPMADKFASFMDRFQSSLFRASQRVNVLTGYTGIETLKSRISDLEASLAAAQEHLHETRNTYKSRVDERSATQREVTTLLARQKTWTPADFERFTSLYRSDYELETGVADSARELEEAERETERLNHDLSSGILARYHEEQIWSDKIRRMSTWGTWGLMGVNVLLFLVLQFGAEPWRRARLVRGFEQKVREALEEERIARVFEREEERQYQQQPAQLLTAAAEGPAAADATTPTSAETTGSSDPVVMAEGIPVEIDSAESTSTPAVSWRELITTPSYWKDAAHDLVSDRRIAIRMRDVSIVALEGVAAGAVIAGTVAVCLMRRT</sequence>
<dbReference type="Pfam" id="PF05546">
    <property type="entry name" value="She9_MDM33"/>
    <property type="match status" value="1"/>
</dbReference>
<comment type="subunit">
    <text evidence="10">Homooligomer.</text>
</comment>
<evidence type="ECO:0000256" key="6">
    <source>
        <dbReference type="ARBA" id="ARBA00023054"/>
    </source>
</evidence>
<feature type="compositionally biased region" description="Polar residues" evidence="12">
    <location>
        <begin position="133"/>
        <end position="148"/>
    </location>
</feature>
<evidence type="ECO:0000256" key="5">
    <source>
        <dbReference type="ARBA" id="ARBA00022989"/>
    </source>
</evidence>
<evidence type="ECO:0000256" key="10">
    <source>
        <dbReference type="RuleBase" id="RU364128"/>
    </source>
</evidence>
<feature type="region of interest" description="Disordered" evidence="12">
    <location>
        <begin position="368"/>
        <end position="390"/>
    </location>
</feature>
<name>A0ABR1SAG9_9PEZI</name>
<evidence type="ECO:0000313" key="13">
    <source>
        <dbReference type="EMBL" id="KAK8028229.1"/>
    </source>
</evidence>
<dbReference type="EMBL" id="JAQQWI010000007">
    <property type="protein sequence ID" value="KAK8028229.1"/>
    <property type="molecule type" value="Genomic_DNA"/>
</dbReference>
<keyword evidence="4 10" id="KW-0809">Transit peptide</keyword>
<comment type="similarity">
    <text evidence="1 10">Belongs to the SHE9 family.</text>
</comment>
<dbReference type="InterPro" id="IPR008839">
    <property type="entry name" value="MDM33_fungi"/>
</dbReference>
<evidence type="ECO:0000256" key="2">
    <source>
        <dbReference type="ARBA" id="ARBA00022692"/>
    </source>
</evidence>
<evidence type="ECO:0000256" key="4">
    <source>
        <dbReference type="ARBA" id="ARBA00022946"/>
    </source>
</evidence>
<feature type="transmembrane region" description="Helical" evidence="10">
    <location>
        <begin position="300"/>
        <end position="320"/>
    </location>
</feature>
<evidence type="ECO:0000256" key="9">
    <source>
        <dbReference type="ARBA" id="ARBA00024807"/>
    </source>
</evidence>
<evidence type="ECO:0000256" key="1">
    <source>
        <dbReference type="ARBA" id="ARBA00007472"/>
    </source>
</evidence>
<feature type="coiled-coil region" evidence="11">
    <location>
        <begin position="181"/>
        <end position="208"/>
    </location>
</feature>
<keyword evidence="14" id="KW-1185">Reference proteome</keyword>
<evidence type="ECO:0000313" key="14">
    <source>
        <dbReference type="Proteomes" id="UP001396898"/>
    </source>
</evidence>
<evidence type="ECO:0000256" key="8">
    <source>
        <dbReference type="ARBA" id="ARBA00023136"/>
    </source>
</evidence>
<evidence type="ECO:0000256" key="11">
    <source>
        <dbReference type="SAM" id="Coils"/>
    </source>
</evidence>
<accession>A0ABR1SAG9</accession>